<gene>
    <name evidence="2" type="ORF">AS033_10035</name>
</gene>
<dbReference type="Gene3D" id="3.40.50.720">
    <property type="entry name" value="NAD(P)-binding Rossmann-like Domain"/>
    <property type="match status" value="1"/>
</dbReference>
<reference evidence="2 3" key="1">
    <citation type="journal article" date="2015" name="Int. J. Syst. Evol. Microbiol.">
        <title>Exiguobacterium enclense sp. nov., isolated from sediment.</title>
        <authorList>
            <person name="Dastager S.G."/>
            <person name="Mawlankar R."/>
            <person name="Sonalkar V.V."/>
            <person name="Thorat M.N."/>
            <person name="Mual P."/>
            <person name="Verma A."/>
            <person name="Krishnamurthi S."/>
            <person name="Tang S.K."/>
            <person name="Li W.J."/>
        </authorList>
    </citation>
    <scope>NUCLEOTIDE SEQUENCE [LARGE SCALE GENOMIC DNA]</scope>
    <source>
        <strain evidence="2 3">NIO-1109</strain>
    </source>
</reference>
<dbReference type="Gene3D" id="3.90.25.10">
    <property type="entry name" value="UDP-galactose 4-epimerase, domain 1"/>
    <property type="match status" value="1"/>
</dbReference>
<dbReference type="Proteomes" id="UP000053797">
    <property type="component" value="Unassembled WGS sequence"/>
</dbReference>
<dbReference type="RefSeq" id="WP_058265405.1">
    <property type="nucleotide sequence ID" value="NZ_FMYN01000003.1"/>
</dbReference>
<dbReference type="SUPFAM" id="SSF51735">
    <property type="entry name" value="NAD(P)-binding Rossmann-fold domains"/>
    <property type="match status" value="1"/>
</dbReference>
<dbReference type="PANTHER" id="PTHR47129">
    <property type="entry name" value="QUINONE OXIDOREDUCTASE 2"/>
    <property type="match status" value="1"/>
</dbReference>
<dbReference type="CDD" id="cd05269">
    <property type="entry name" value="TMR_SDR_a"/>
    <property type="match status" value="1"/>
</dbReference>
<protein>
    <submittedName>
        <fullName evidence="2">NAD(P)-dependent oxidoreductase</fullName>
    </submittedName>
</protein>
<dbReference type="Pfam" id="PF13460">
    <property type="entry name" value="NAD_binding_10"/>
    <property type="match status" value="1"/>
</dbReference>
<evidence type="ECO:0000313" key="3">
    <source>
        <dbReference type="Proteomes" id="UP000053797"/>
    </source>
</evidence>
<evidence type="ECO:0000313" key="2">
    <source>
        <dbReference type="EMBL" id="KSU48662.1"/>
    </source>
</evidence>
<proteinExistence type="predicted"/>
<evidence type="ECO:0000259" key="1">
    <source>
        <dbReference type="Pfam" id="PF13460"/>
    </source>
</evidence>
<dbReference type="InterPro" id="IPR036291">
    <property type="entry name" value="NAD(P)-bd_dom_sf"/>
</dbReference>
<accession>A0A0V8GES9</accession>
<dbReference type="PANTHER" id="PTHR47129:SF1">
    <property type="entry name" value="NMRA-LIKE DOMAIN-CONTAINING PROTEIN"/>
    <property type="match status" value="1"/>
</dbReference>
<feature type="domain" description="NAD(P)-binding" evidence="1">
    <location>
        <begin position="7"/>
        <end position="156"/>
    </location>
</feature>
<comment type="caution">
    <text evidence="2">The sequence shown here is derived from an EMBL/GenBank/DDBJ whole genome shotgun (WGS) entry which is preliminary data.</text>
</comment>
<organism evidence="2 3">
    <name type="scientific">Exiguobacterium indicum</name>
    <dbReference type="NCBI Taxonomy" id="296995"/>
    <lineage>
        <taxon>Bacteria</taxon>
        <taxon>Bacillati</taxon>
        <taxon>Bacillota</taxon>
        <taxon>Bacilli</taxon>
        <taxon>Bacillales</taxon>
        <taxon>Bacillales Family XII. Incertae Sedis</taxon>
        <taxon>Exiguobacterium</taxon>
    </lineage>
</organism>
<dbReference type="InterPro" id="IPR052718">
    <property type="entry name" value="NmrA-type_oxidoreductase"/>
</dbReference>
<dbReference type="AlphaFoldDB" id="A0A0V8GES9"/>
<dbReference type="EMBL" id="LNQL01000003">
    <property type="protein sequence ID" value="KSU48662.1"/>
    <property type="molecule type" value="Genomic_DNA"/>
</dbReference>
<name>A0A0V8GES9_9BACL</name>
<dbReference type="InterPro" id="IPR016040">
    <property type="entry name" value="NAD(P)-bd_dom"/>
</dbReference>
<sequence>MKWLITGATGKLGARIVQHLSEQVGNEHVAVSVRDVEKAASLAAQGIDVRHGDFDQPETLGHAFQGIDRLLIISTDGEEATRIRQHQAAVTAAQAAGVKLIGYTSIANAAHSTNGLARTHRVTEEAIQATGIPYVFFRNNWYLENELGTIDTVSQGADWLTAAGEGKVGWALQDEYALAIATGLTLEHPKAIYELSGPLHTQAELATAVGTVLNRSVAVDEVDGATYGERMQAAGLPDFLIPMLTGIQADIAAGTLAVESTDFKALLGRPVTTLEEGVRLLLKR</sequence>
<dbReference type="OrthoDB" id="152510at2"/>